<dbReference type="PANTHER" id="PTHR42999:SF1">
    <property type="entry name" value="PENTAPEPTIDE REPEAT-CONTAINING PROTEIN"/>
    <property type="match status" value="1"/>
</dbReference>
<dbReference type="PANTHER" id="PTHR42999">
    <property type="entry name" value="ANTIBIOTIC RESISTANCE PROTEIN MCBG"/>
    <property type="match status" value="1"/>
</dbReference>
<dbReference type="Gene3D" id="2.160.20.80">
    <property type="entry name" value="E3 ubiquitin-protein ligase SopA"/>
    <property type="match status" value="1"/>
</dbReference>
<sequence>MQNLNDPDMEDWEDEFFENIILTHSDLSGKTFQDCQFKSCRISDSLLRGSSFRNCLFEECELTLLKVDNAGFSNCQFTESMLQGINFSECNTPLFYPDFEKCEIRHCFFSNMDLKKKVFRDSKFQDCEFFRIDFREADFSRTAFSETPFSECDLRKANFTEARGYTIQPEQNKLRGAVFSYPDVTALLAPLGIVIKD</sequence>
<dbReference type="Pfam" id="PF00805">
    <property type="entry name" value="Pentapeptide"/>
    <property type="match status" value="1"/>
</dbReference>
<dbReference type="Proteomes" id="UP000324209">
    <property type="component" value="Chromosome"/>
</dbReference>
<dbReference type="OrthoDB" id="368648at2"/>
<keyword evidence="2" id="KW-1185">Reference proteome</keyword>
<dbReference type="Pfam" id="PF13599">
    <property type="entry name" value="Pentapeptide_4"/>
    <property type="match status" value="1"/>
</dbReference>
<dbReference type="InterPro" id="IPR001646">
    <property type="entry name" value="5peptide_repeat"/>
</dbReference>
<dbReference type="InterPro" id="IPR052949">
    <property type="entry name" value="PA_immunity-related"/>
</dbReference>
<evidence type="ECO:0000313" key="2">
    <source>
        <dbReference type="Proteomes" id="UP000324209"/>
    </source>
</evidence>
<proteinExistence type="predicted"/>
<accession>A0A5C1QMA7</accession>
<dbReference type="SUPFAM" id="SSF141571">
    <property type="entry name" value="Pentapeptide repeat-like"/>
    <property type="match status" value="1"/>
</dbReference>
<dbReference type="EMBL" id="CP036150">
    <property type="protein sequence ID" value="QEN08339.1"/>
    <property type="molecule type" value="Genomic_DNA"/>
</dbReference>
<evidence type="ECO:0000313" key="1">
    <source>
        <dbReference type="EMBL" id="QEN08339.1"/>
    </source>
</evidence>
<dbReference type="KEGG" id="ock:EXM22_10185"/>
<organism evidence="1 2">
    <name type="scientific">Oceanispirochaeta crateris</name>
    <dbReference type="NCBI Taxonomy" id="2518645"/>
    <lineage>
        <taxon>Bacteria</taxon>
        <taxon>Pseudomonadati</taxon>
        <taxon>Spirochaetota</taxon>
        <taxon>Spirochaetia</taxon>
        <taxon>Spirochaetales</taxon>
        <taxon>Spirochaetaceae</taxon>
        <taxon>Oceanispirochaeta</taxon>
    </lineage>
</organism>
<name>A0A5C1QMA7_9SPIO</name>
<dbReference type="AlphaFoldDB" id="A0A5C1QMA7"/>
<reference evidence="1 2" key="1">
    <citation type="submission" date="2019-02" db="EMBL/GenBank/DDBJ databases">
        <title>Complete Genome Sequence and Methylome Analysis of free living Spirochaetas.</title>
        <authorList>
            <person name="Fomenkov A."/>
            <person name="Dubinina G."/>
            <person name="Leshcheva N."/>
            <person name="Mikheeva N."/>
            <person name="Grabovich M."/>
            <person name="Vincze T."/>
            <person name="Roberts R.J."/>
        </authorList>
    </citation>
    <scope>NUCLEOTIDE SEQUENCE [LARGE SCALE GENOMIC DNA]</scope>
    <source>
        <strain evidence="1 2">K2</strain>
    </source>
</reference>
<gene>
    <name evidence="1" type="ORF">EXM22_10185</name>
</gene>
<protein>
    <submittedName>
        <fullName evidence="1">Pentapeptide repeat-containing protein</fullName>
    </submittedName>
</protein>